<gene>
    <name evidence="2" type="ORF">UY72_C0013G0012</name>
</gene>
<dbReference type="EMBL" id="LCRD01000013">
    <property type="protein sequence ID" value="KKW30402.1"/>
    <property type="molecule type" value="Genomic_DNA"/>
</dbReference>
<reference evidence="2 3" key="1">
    <citation type="journal article" date="2015" name="Nature">
        <title>rRNA introns, odd ribosomes, and small enigmatic genomes across a large radiation of phyla.</title>
        <authorList>
            <person name="Brown C.T."/>
            <person name="Hug L.A."/>
            <person name="Thomas B.C."/>
            <person name="Sharon I."/>
            <person name="Castelle C.J."/>
            <person name="Singh A."/>
            <person name="Wilkins M.J."/>
            <person name="Williams K.H."/>
            <person name="Banfield J.F."/>
        </authorList>
    </citation>
    <scope>NUCLEOTIDE SEQUENCE [LARGE SCALE GENOMIC DNA]</scope>
</reference>
<sequence length="85" mass="9088">MPKTSTKKTPARARKSASDIHVVPVTMPKTSGNVCHSCHALPVGSIELVSLLLVLVFSLTAVLFTSVYALETQQAKVAQLEAQLK</sequence>
<protein>
    <submittedName>
        <fullName evidence="2">Uncharacterized protein</fullName>
    </submittedName>
</protein>
<keyword evidence="1" id="KW-0812">Transmembrane</keyword>
<name>A0A0G1ZQ90_9BACT</name>
<comment type="caution">
    <text evidence="2">The sequence shown here is derived from an EMBL/GenBank/DDBJ whole genome shotgun (WGS) entry which is preliminary data.</text>
</comment>
<accession>A0A0G1ZQ90</accession>
<feature type="transmembrane region" description="Helical" evidence="1">
    <location>
        <begin position="49"/>
        <end position="70"/>
    </location>
</feature>
<evidence type="ECO:0000256" key="1">
    <source>
        <dbReference type="SAM" id="Phobius"/>
    </source>
</evidence>
<dbReference type="AlphaFoldDB" id="A0A0G1ZQ90"/>
<organism evidence="2 3">
    <name type="scientific">Candidatus Uhrbacteria bacterium GW2011_GWD2_52_7</name>
    <dbReference type="NCBI Taxonomy" id="1618989"/>
    <lineage>
        <taxon>Bacteria</taxon>
        <taxon>Candidatus Uhriibacteriota</taxon>
    </lineage>
</organism>
<dbReference type="PATRIC" id="fig|1618989.3.peg.235"/>
<evidence type="ECO:0000313" key="3">
    <source>
        <dbReference type="Proteomes" id="UP000034846"/>
    </source>
</evidence>
<dbReference type="Proteomes" id="UP000034846">
    <property type="component" value="Unassembled WGS sequence"/>
</dbReference>
<proteinExistence type="predicted"/>
<evidence type="ECO:0000313" key="2">
    <source>
        <dbReference type="EMBL" id="KKW30402.1"/>
    </source>
</evidence>
<keyword evidence="1" id="KW-0472">Membrane</keyword>
<keyword evidence="1" id="KW-1133">Transmembrane helix</keyword>